<reference evidence="8 9" key="1">
    <citation type="submission" date="2016-07" db="EMBL/GenBank/DDBJ databases">
        <title>Pervasive Adenine N6-methylation of Active Genes in Fungi.</title>
        <authorList>
            <consortium name="DOE Joint Genome Institute"/>
            <person name="Mondo S.J."/>
            <person name="Dannebaum R.O."/>
            <person name="Kuo R.C."/>
            <person name="Labutti K."/>
            <person name="Haridas S."/>
            <person name="Kuo A."/>
            <person name="Salamov A."/>
            <person name="Ahrendt S.R."/>
            <person name="Lipzen A."/>
            <person name="Sullivan W."/>
            <person name="Andreopoulos W.B."/>
            <person name="Clum A."/>
            <person name="Lindquist E."/>
            <person name="Daum C."/>
            <person name="Ramamoorthy G.K."/>
            <person name="Gryganskyi A."/>
            <person name="Culley D."/>
            <person name="Magnuson J.K."/>
            <person name="James T.Y."/>
            <person name="O'Malley M.A."/>
            <person name="Stajich J.E."/>
            <person name="Spatafora J.W."/>
            <person name="Visel A."/>
            <person name="Grigoriev I.V."/>
        </authorList>
    </citation>
    <scope>NUCLEOTIDE SEQUENCE [LARGE SCALE GENOMIC DNA]</scope>
    <source>
        <strain evidence="8 9">68-887.2</strain>
    </source>
</reference>
<evidence type="ECO:0000313" key="8">
    <source>
        <dbReference type="EMBL" id="ORY34337.1"/>
    </source>
</evidence>
<dbReference type="InterPro" id="IPR000727">
    <property type="entry name" value="T_SNARE_dom"/>
</dbReference>
<dbReference type="SUPFAM" id="SSF64268">
    <property type="entry name" value="PX domain"/>
    <property type="match status" value="1"/>
</dbReference>
<evidence type="ECO:0000256" key="2">
    <source>
        <dbReference type="ARBA" id="ARBA00022554"/>
    </source>
</evidence>
<feature type="non-terminal residue" evidence="8">
    <location>
        <position position="1"/>
    </location>
</feature>
<feature type="non-terminal residue" evidence="8">
    <location>
        <position position="366"/>
    </location>
</feature>
<evidence type="ECO:0000256" key="1">
    <source>
        <dbReference type="ARBA" id="ARBA00004116"/>
    </source>
</evidence>
<dbReference type="Proteomes" id="UP000193986">
    <property type="component" value="Unassembled WGS sequence"/>
</dbReference>
<dbReference type="CDD" id="cd15858">
    <property type="entry name" value="SNARE_VAM7"/>
    <property type="match status" value="1"/>
</dbReference>
<evidence type="ECO:0000256" key="3">
    <source>
        <dbReference type="ARBA" id="ARBA00023054"/>
    </source>
</evidence>
<dbReference type="STRING" id="71784.A0A1Y2BIG5"/>
<dbReference type="GO" id="GO:0097576">
    <property type="term" value="P:vacuole fusion"/>
    <property type="evidence" value="ECO:0007669"/>
    <property type="project" value="UniProtKB-ARBA"/>
</dbReference>
<dbReference type="PANTHER" id="PTHR22775">
    <property type="entry name" value="SORTING NEXIN"/>
    <property type="match status" value="1"/>
</dbReference>
<feature type="domain" description="T-SNARE coiled-coil homology" evidence="6">
    <location>
        <begin position="304"/>
        <end position="366"/>
    </location>
</feature>
<dbReference type="FunFam" id="1.20.5.110:FF:000058">
    <property type="entry name" value="VAM7p Vacuolar SNARE protein"/>
    <property type="match status" value="1"/>
</dbReference>
<keyword evidence="3" id="KW-0175">Coiled coil</keyword>
<evidence type="ECO:0000256" key="4">
    <source>
        <dbReference type="ARBA" id="ARBA00054927"/>
    </source>
</evidence>
<dbReference type="InParanoid" id="A0A1Y2BIG5"/>
<evidence type="ECO:0000313" key="9">
    <source>
        <dbReference type="Proteomes" id="UP000193986"/>
    </source>
</evidence>
<dbReference type="PROSITE" id="PS50192">
    <property type="entry name" value="T_SNARE"/>
    <property type="match status" value="1"/>
</dbReference>
<dbReference type="FunCoup" id="A0A1Y2BIG5">
    <property type="interactions" value="42"/>
</dbReference>
<dbReference type="OrthoDB" id="428895at2759"/>
<dbReference type="EMBL" id="MCFC01000003">
    <property type="protein sequence ID" value="ORY34337.1"/>
    <property type="molecule type" value="Genomic_DNA"/>
</dbReference>
<dbReference type="CDD" id="cd06897">
    <property type="entry name" value="PX_SNARE"/>
    <property type="match status" value="1"/>
</dbReference>
<comment type="caution">
    <text evidence="8">The sequence shown here is derived from an EMBL/GenBank/DDBJ whole genome shotgun (WGS) entry which is preliminary data.</text>
</comment>
<dbReference type="AlphaFoldDB" id="A0A1Y2BIG5"/>
<feature type="region of interest" description="Disordered" evidence="5">
    <location>
        <begin position="230"/>
        <end position="292"/>
    </location>
</feature>
<dbReference type="InterPro" id="IPR001683">
    <property type="entry name" value="PX_dom"/>
</dbReference>
<dbReference type="SMART" id="SM00312">
    <property type="entry name" value="PX"/>
    <property type="match status" value="1"/>
</dbReference>
<dbReference type="InterPro" id="IPR036871">
    <property type="entry name" value="PX_dom_sf"/>
</dbReference>
<dbReference type="GO" id="GO:0035091">
    <property type="term" value="F:phosphatidylinositol binding"/>
    <property type="evidence" value="ECO:0007669"/>
    <property type="project" value="InterPro"/>
</dbReference>
<dbReference type="Gene3D" id="1.20.5.110">
    <property type="match status" value="1"/>
</dbReference>
<proteinExistence type="predicted"/>
<dbReference type="Pfam" id="PF00787">
    <property type="entry name" value="PX"/>
    <property type="match status" value="1"/>
</dbReference>
<dbReference type="Gene3D" id="3.30.1520.10">
    <property type="entry name" value="Phox-like domain"/>
    <property type="match status" value="1"/>
</dbReference>
<keyword evidence="9" id="KW-1185">Reference proteome</keyword>
<feature type="domain" description="PX" evidence="7">
    <location>
        <begin position="1"/>
        <end position="117"/>
    </location>
</feature>
<comment type="function">
    <text evidence="4">Essential for proper morphogenesis of the vacuole. May exist as structural reinforcement on the surface of the vacuolar membrane and be required for maintenance against rupture by osmotic pressure.</text>
</comment>
<name>A0A1Y2BIG5_9TREE</name>
<feature type="compositionally biased region" description="Polar residues" evidence="5">
    <location>
        <begin position="247"/>
        <end position="272"/>
    </location>
</feature>
<dbReference type="GO" id="GO:0016192">
    <property type="term" value="P:vesicle-mediated transport"/>
    <property type="evidence" value="ECO:0007669"/>
    <property type="project" value="UniProtKB-ARBA"/>
</dbReference>
<dbReference type="GO" id="GO:0007034">
    <property type="term" value="P:vacuolar transport"/>
    <property type="evidence" value="ECO:0007669"/>
    <property type="project" value="UniProtKB-ARBA"/>
</dbReference>
<gene>
    <name evidence="8" type="ORF">BCR39DRAFT_445636</name>
</gene>
<protein>
    <submittedName>
        <fullName evidence="8">Phox homologous domain-containing protein</fullName>
    </submittedName>
</protein>
<evidence type="ECO:0000256" key="5">
    <source>
        <dbReference type="SAM" id="MobiDB-lite"/>
    </source>
</evidence>
<keyword evidence="2" id="KW-0926">Vacuole</keyword>
<evidence type="ECO:0000259" key="7">
    <source>
        <dbReference type="PROSITE" id="PS50195"/>
    </source>
</evidence>
<evidence type="ECO:0000259" key="6">
    <source>
        <dbReference type="PROSITE" id="PS50192"/>
    </source>
</evidence>
<organism evidence="8 9">
    <name type="scientific">Naematelia encephala</name>
    <dbReference type="NCBI Taxonomy" id="71784"/>
    <lineage>
        <taxon>Eukaryota</taxon>
        <taxon>Fungi</taxon>
        <taxon>Dikarya</taxon>
        <taxon>Basidiomycota</taxon>
        <taxon>Agaricomycotina</taxon>
        <taxon>Tremellomycetes</taxon>
        <taxon>Tremellales</taxon>
        <taxon>Naemateliaceae</taxon>
        <taxon>Naematelia</taxon>
    </lineage>
</organism>
<dbReference type="SUPFAM" id="SSF58038">
    <property type="entry name" value="SNARE fusion complex"/>
    <property type="match status" value="1"/>
</dbReference>
<accession>A0A1Y2BIG5</accession>
<comment type="subcellular location">
    <subcellularLocation>
        <location evidence="1">Vacuole</location>
    </subcellularLocation>
</comment>
<dbReference type="GO" id="GO:0000329">
    <property type="term" value="C:fungal-type vacuole membrane"/>
    <property type="evidence" value="ECO:0007669"/>
    <property type="project" value="UniProtKB-ARBA"/>
</dbReference>
<dbReference type="PROSITE" id="PS50195">
    <property type="entry name" value="PX"/>
    <property type="match status" value="1"/>
</dbReference>
<dbReference type="SMART" id="SM00397">
    <property type="entry name" value="t_SNARE"/>
    <property type="match status" value="1"/>
</dbReference>
<sequence>DIQSITITSTQTVPQPKPHTTYTIQITTPTRTWTVSRRYNDFVALHTELISSTGKPPPATLPAKHPWSLTRSAYDEKIIHERKVLLEAYLRAILNHRDPRWRQAYTWNDFLSVPTASSSRSNPNASSSTSAAAAAGVQGAPDHFTASNWLAEHSAVQTLLRLTRSALLKRDALAGMGDAAGSRGASVEAKKLLREVGERVDGLEKGLGETSKSLGEGEKARREELVEAVRSERGNLQRMAEAGVRTSGFNRDTTSNTTTSMPGAYGSNSPVSQGRVFGSAPRPAPQETEQTRPLEDRGLLQLQHAQVETQDGQLTELSRLLQKQRRMGEEIAQEIGEQNELLDDVDRGVDRVGGKLARTKRQMNKL</sequence>
<dbReference type="PANTHER" id="PTHR22775:SF3">
    <property type="entry name" value="SORTING NEXIN-13"/>
    <property type="match status" value="1"/>
</dbReference>